<dbReference type="PANTHER" id="PTHR21090:SF5">
    <property type="entry name" value="PENTAFUNCTIONAL AROM POLYPEPTIDE"/>
    <property type="match status" value="1"/>
</dbReference>
<dbReference type="FunFam" id="3.65.10.10:FF:000005">
    <property type="entry name" value="3-phosphoshikimate 1-carboxyvinyltransferase"/>
    <property type="match status" value="1"/>
</dbReference>
<dbReference type="PROSITE" id="PS00104">
    <property type="entry name" value="EPSP_SYNTHASE_1"/>
    <property type="match status" value="1"/>
</dbReference>
<dbReference type="NCBIfam" id="TIGR01356">
    <property type="entry name" value="aroA"/>
    <property type="match status" value="1"/>
</dbReference>
<evidence type="ECO:0000256" key="2">
    <source>
        <dbReference type="ARBA" id="ARBA00009948"/>
    </source>
</evidence>
<dbReference type="GO" id="GO:0009423">
    <property type="term" value="P:chorismate biosynthetic process"/>
    <property type="evidence" value="ECO:0007669"/>
    <property type="project" value="UniProtKB-UniPathway"/>
</dbReference>
<organism evidence="10">
    <name type="scientific">hydrothermal vent metagenome</name>
    <dbReference type="NCBI Taxonomy" id="652676"/>
    <lineage>
        <taxon>unclassified sequences</taxon>
        <taxon>metagenomes</taxon>
        <taxon>ecological metagenomes</taxon>
    </lineage>
</organism>
<dbReference type="EC" id="2.5.1.19" evidence="3"/>
<dbReference type="HAMAP" id="MF_00210">
    <property type="entry name" value="EPSP_synth"/>
    <property type="match status" value="1"/>
</dbReference>
<dbReference type="GO" id="GO:0003866">
    <property type="term" value="F:3-phosphoshikimate 1-carboxyvinyltransferase activity"/>
    <property type="evidence" value="ECO:0007669"/>
    <property type="project" value="UniProtKB-EC"/>
</dbReference>
<keyword evidence="7" id="KW-0057">Aromatic amino acid biosynthesis</keyword>
<evidence type="ECO:0000256" key="1">
    <source>
        <dbReference type="ARBA" id="ARBA00004811"/>
    </source>
</evidence>
<dbReference type="UniPathway" id="UPA00053">
    <property type="reaction ID" value="UER00089"/>
</dbReference>
<dbReference type="InterPro" id="IPR001986">
    <property type="entry name" value="Enolpyruvate_Tfrase_dom"/>
</dbReference>
<dbReference type="PIRSF" id="PIRSF000505">
    <property type="entry name" value="EPSPS"/>
    <property type="match status" value="1"/>
</dbReference>
<evidence type="ECO:0000313" key="10">
    <source>
        <dbReference type="EMBL" id="VAW09722.1"/>
    </source>
</evidence>
<dbReference type="EMBL" id="UOEK01000641">
    <property type="protein sequence ID" value="VAW09722.1"/>
    <property type="molecule type" value="Genomic_DNA"/>
</dbReference>
<evidence type="ECO:0000259" key="9">
    <source>
        <dbReference type="Pfam" id="PF00275"/>
    </source>
</evidence>
<dbReference type="GO" id="GO:0008652">
    <property type="term" value="P:amino acid biosynthetic process"/>
    <property type="evidence" value="ECO:0007669"/>
    <property type="project" value="UniProtKB-KW"/>
</dbReference>
<evidence type="ECO:0000256" key="8">
    <source>
        <dbReference type="ARBA" id="ARBA00044633"/>
    </source>
</evidence>
<evidence type="ECO:0000256" key="3">
    <source>
        <dbReference type="ARBA" id="ARBA00012450"/>
    </source>
</evidence>
<protein>
    <recommendedName>
        <fullName evidence="3">3-phosphoshikimate 1-carboxyvinyltransferase</fullName>
        <ecNumber evidence="3">2.5.1.19</ecNumber>
    </recommendedName>
</protein>
<dbReference type="CDD" id="cd01556">
    <property type="entry name" value="EPSP_synthase"/>
    <property type="match status" value="1"/>
</dbReference>
<dbReference type="InterPro" id="IPR036968">
    <property type="entry name" value="Enolpyruvate_Tfrase_sf"/>
</dbReference>
<accession>A0A3B0T5P7</accession>
<dbReference type="PANTHER" id="PTHR21090">
    <property type="entry name" value="AROM/DEHYDROQUINATE SYNTHASE"/>
    <property type="match status" value="1"/>
</dbReference>
<dbReference type="SUPFAM" id="SSF55205">
    <property type="entry name" value="EPT/RTPC-like"/>
    <property type="match status" value="1"/>
</dbReference>
<evidence type="ECO:0000256" key="5">
    <source>
        <dbReference type="ARBA" id="ARBA00022605"/>
    </source>
</evidence>
<evidence type="ECO:0000256" key="7">
    <source>
        <dbReference type="ARBA" id="ARBA00023141"/>
    </source>
</evidence>
<keyword evidence="4" id="KW-0963">Cytoplasm</keyword>
<evidence type="ECO:0000256" key="6">
    <source>
        <dbReference type="ARBA" id="ARBA00022679"/>
    </source>
</evidence>
<keyword evidence="5" id="KW-0028">Amino-acid biosynthesis</keyword>
<comment type="pathway">
    <text evidence="1">Metabolic intermediate biosynthesis; chorismate biosynthesis; chorismate from D-erythrose 4-phosphate and phosphoenolpyruvate: step 6/7.</text>
</comment>
<dbReference type="InterPro" id="IPR006264">
    <property type="entry name" value="EPSP_synthase"/>
</dbReference>
<feature type="domain" description="Enolpyruvate transferase" evidence="9">
    <location>
        <begin position="15"/>
        <end position="423"/>
    </location>
</feature>
<dbReference type="GO" id="GO:0009073">
    <property type="term" value="P:aromatic amino acid family biosynthetic process"/>
    <property type="evidence" value="ECO:0007669"/>
    <property type="project" value="UniProtKB-KW"/>
</dbReference>
<dbReference type="Gene3D" id="3.65.10.10">
    <property type="entry name" value="Enolpyruvate transferase domain"/>
    <property type="match status" value="2"/>
</dbReference>
<dbReference type="InterPro" id="IPR013792">
    <property type="entry name" value="RNA3'P_cycl/enolpyr_Trfase_a/b"/>
</dbReference>
<dbReference type="AlphaFoldDB" id="A0A3B0T5P7"/>
<evidence type="ECO:0000256" key="4">
    <source>
        <dbReference type="ARBA" id="ARBA00022490"/>
    </source>
</evidence>
<dbReference type="InterPro" id="IPR023193">
    <property type="entry name" value="EPSP_synthase_CS"/>
</dbReference>
<proteinExistence type="inferred from homology"/>
<name>A0A3B0T5P7_9ZZZZ</name>
<reference evidence="10" key="1">
    <citation type="submission" date="2018-06" db="EMBL/GenBank/DDBJ databases">
        <authorList>
            <person name="Zhirakovskaya E."/>
        </authorList>
    </citation>
    <scope>NUCLEOTIDE SEQUENCE</scope>
</reference>
<dbReference type="Pfam" id="PF00275">
    <property type="entry name" value="EPSP_synthase"/>
    <property type="match status" value="1"/>
</dbReference>
<keyword evidence="6 10" id="KW-0808">Transferase</keyword>
<sequence length="428" mass="43482">MISGPDTKTVGPYRGRISATVVVPGDKSSSHRALILAAFASGTSTVTGLGTGDDIQSTRSILAELGVEFSDDNVTSPGVRGWGEPSMALDCGNSGTTMRLMAGALSAAAFESVLSGDTSLSARPMERLVGPLEALGGHIVTSGGTAPLTVGGPSVELRPADVILPVASAQLRTAFCLAAVQGTEPSKIVSPAGFRDHTERWFAAMGRGERVGESAFRIIPGAVAPASYDIPGDPSSAAFLWAAAAVRPGSSVTTPGISLNPGRIGFLQVLEMMGAHIEAEVTGAILGDPVGTVTVTGQPLRGVNLSGPVIAGALDELPLVAVVASFAEGLTRVTDAEELRTKESDRVTSTVAMIQDLGGGAQELDDGFEILGLGALEGGEVKTHHDHRIAMAGAVAGASSHAGAVIHDAGVASVSWPDFYEVLGSLWS</sequence>
<dbReference type="PROSITE" id="PS00885">
    <property type="entry name" value="EPSP_SYNTHASE_2"/>
    <property type="match status" value="1"/>
</dbReference>
<gene>
    <name evidence="10" type="ORF">MNBD_ACTINO02-2107</name>
</gene>
<comment type="catalytic activity">
    <reaction evidence="8">
        <text>3-phosphoshikimate + phosphoenolpyruvate = 5-O-(1-carboxyvinyl)-3-phosphoshikimate + phosphate</text>
        <dbReference type="Rhea" id="RHEA:21256"/>
        <dbReference type="ChEBI" id="CHEBI:43474"/>
        <dbReference type="ChEBI" id="CHEBI:57701"/>
        <dbReference type="ChEBI" id="CHEBI:58702"/>
        <dbReference type="ChEBI" id="CHEBI:145989"/>
        <dbReference type="EC" id="2.5.1.19"/>
    </reaction>
    <physiologicalReaction direction="left-to-right" evidence="8">
        <dbReference type="Rhea" id="RHEA:21257"/>
    </physiologicalReaction>
</comment>
<comment type="similarity">
    <text evidence="2">Belongs to the EPSP synthase family.</text>
</comment>